<gene>
    <name evidence="1" type="ORF">CR492_13520</name>
</gene>
<sequence length="350" mass="40206">MRYDGAARQIGDEGSEPFGWRTERLAQNAFEVAMTARQHHYVPQCYLKGFVSNREKPRLFAVDFKERRIFSPNPKNVAAERDFHTIDVEGRPPDALENAFSGFETELDQALKRIISARSIKNENDRALIFNLIGLMATKNPRLRENFRAAHERTAKMMMDLAAATPEGWAYQVRRAKEDGFLPADADADYEKMREFLNRDDFRIETETSMHLQMELQTFDKILPLIFSRRWMLFRTPPNAPGFITSDHPMCIMWSDPARRGIYPTGLGLRNTQLLFPISNELAIIGSFEIDDGDEVDADESLIAQINGNIILHSMTQVYGRDGNFPYMMNHHTKVMRGAGLLEDRLWEGP</sequence>
<dbReference type="AlphaFoldDB" id="A0A2J7TFG5"/>
<dbReference type="EMBL" id="PDZR01000015">
    <property type="protein sequence ID" value="PNG25527.1"/>
    <property type="molecule type" value="Genomic_DNA"/>
</dbReference>
<evidence type="ECO:0000313" key="2">
    <source>
        <dbReference type="Proteomes" id="UP000236286"/>
    </source>
</evidence>
<name>A0A2J7TFG5_METSI</name>
<protein>
    <recommendedName>
        <fullName evidence="3">DUF4238 domain-containing protein</fullName>
    </recommendedName>
</protein>
<evidence type="ECO:0000313" key="1">
    <source>
        <dbReference type="EMBL" id="PNG25527.1"/>
    </source>
</evidence>
<dbReference type="InterPro" id="IPR025332">
    <property type="entry name" value="DUF4238"/>
</dbReference>
<comment type="caution">
    <text evidence="1">The sequence shown here is derived from an EMBL/GenBank/DDBJ whole genome shotgun (WGS) entry which is preliminary data.</text>
</comment>
<accession>A0A2J7TFG5</accession>
<evidence type="ECO:0008006" key="3">
    <source>
        <dbReference type="Google" id="ProtNLM"/>
    </source>
</evidence>
<reference evidence="1 2" key="1">
    <citation type="submission" date="2017-10" db="EMBL/GenBank/DDBJ databases">
        <title>Genome announcement of Methylocella silvestris TVC from permafrost.</title>
        <authorList>
            <person name="Wang J."/>
            <person name="Geng K."/>
            <person name="Ul-Haque F."/>
            <person name="Crombie A.T."/>
            <person name="Street L.E."/>
            <person name="Wookey P.A."/>
            <person name="Murrell J.C."/>
            <person name="Pratscher J."/>
        </authorList>
    </citation>
    <scope>NUCLEOTIDE SEQUENCE [LARGE SCALE GENOMIC DNA]</scope>
    <source>
        <strain evidence="1 2">TVC</strain>
    </source>
</reference>
<proteinExistence type="predicted"/>
<dbReference type="Proteomes" id="UP000236286">
    <property type="component" value="Unassembled WGS sequence"/>
</dbReference>
<dbReference type="Pfam" id="PF14022">
    <property type="entry name" value="DUF4238"/>
    <property type="match status" value="1"/>
</dbReference>
<organism evidence="1 2">
    <name type="scientific">Methylocella silvestris</name>
    <dbReference type="NCBI Taxonomy" id="199596"/>
    <lineage>
        <taxon>Bacteria</taxon>
        <taxon>Pseudomonadati</taxon>
        <taxon>Pseudomonadota</taxon>
        <taxon>Alphaproteobacteria</taxon>
        <taxon>Hyphomicrobiales</taxon>
        <taxon>Beijerinckiaceae</taxon>
        <taxon>Methylocella</taxon>
    </lineage>
</organism>